<dbReference type="STRING" id="683960.A0A1E3NV10"/>
<dbReference type="EMBL" id="KV454214">
    <property type="protein sequence ID" value="ODQ56935.1"/>
    <property type="molecule type" value="Genomic_DNA"/>
</dbReference>
<dbReference type="OrthoDB" id="9992270at2759"/>
<dbReference type="AlphaFoldDB" id="A0A1E3NV10"/>
<dbReference type="Gene3D" id="2.60.40.380">
    <property type="entry name" value="Purple acid phosphatase-like, N-terminal"/>
    <property type="match status" value="1"/>
</dbReference>
<proteinExistence type="predicted"/>
<dbReference type="RefSeq" id="XP_019036142.1">
    <property type="nucleotide sequence ID" value="XM_019182428.1"/>
</dbReference>
<dbReference type="Gene3D" id="3.60.21.70">
    <property type="entry name" value="PhoD-like phosphatase"/>
    <property type="match status" value="1"/>
</dbReference>
<gene>
    <name evidence="3" type="ORF">WICANDRAFT_36380</name>
</gene>
<dbReference type="InterPro" id="IPR052900">
    <property type="entry name" value="Phospholipid_Metab_Enz"/>
</dbReference>
<dbReference type="Proteomes" id="UP000094112">
    <property type="component" value="Unassembled WGS sequence"/>
</dbReference>
<dbReference type="InterPro" id="IPR029052">
    <property type="entry name" value="Metallo-depent_PP-like"/>
</dbReference>
<dbReference type="InterPro" id="IPR018946">
    <property type="entry name" value="PhoD-like_MPP"/>
</dbReference>
<dbReference type="PANTHER" id="PTHR43606:SF7">
    <property type="entry name" value="PHOSPHATASE, PUTATIVE (AFU_ORTHOLOGUE AFUA_6G08710)-RELATED"/>
    <property type="match status" value="1"/>
</dbReference>
<dbReference type="Pfam" id="PF16655">
    <property type="entry name" value="PhoD_N"/>
    <property type="match status" value="1"/>
</dbReference>
<dbReference type="InterPro" id="IPR032093">
    <property type="entry name" value="PhoD_N"/>
</dbReference>
<dbReference type="Pfam" id="PF09423">
    <property type="entry name" value="PhoD"/>
    <property type="match status" value="1"/>
</dbReference>
<dbReference type="CDD" id="cd07389">
    <property type="entry name" value="MPP_PhoD"/>
    <property type="match status" value="1"/>
</dbReference>
<dbReference type="InterPro" id="IPR038607">
    <property type="entry name" value="PhoD-like_sf"/>
</dbReference>
<feature type="domain" description="Phospholipase D N-terminal" evidence="2">
    <location>
        <begin position="67"/>
        <end position="162"/>
    </location>
</feature>
<dbReference type="PANTHER" id="PTHR43606">
    <property type="entry name" value="PHOSPHATASE, PUTATIVE (AFU_ORTHOLOGUE AFUA_6G08710)-RELATED"/>
    <property type="match status" value="1"/>
</dbReference>
<evidence type="ECO:0000313" key="4">
    <source>
        <dbReference type="Proteomes" id="UP000094112"/>
    </source>
</evidence>
<accession>A0A1E3NV10</accession>
<organism evidence="3 4">
    <name type="scientific">Wickerhamomyces anomalus (strain ATCC 58044 / CBS 1984 / NCYC 433 / NRRL Y-366-8)</name>
    <name type="common">Yeast</name>
    <name type="synonym">Hansenula anomala</name>
    <dbReference type="NCBI Taxonomy" id="683960"/>
    <lineage>
        <taxon>Eukaryota</taxon>
        <taxon>Fungi</taxon>
        <taxon>Dikarya</taxon>
        <taxon>Ascomycota</taxon>
        <taxon>Saccharomycotina</taxon>
        <taxon>Saccharomycetes</taxon>
        <taxon>Phaffomycetales</taxon>
        <taxon>Wickerhamomycetaceae</taxon>
        <taxon>Wickerhamomyces</taxon>
    </lineage>
</organism>
<evidence type="ECO:0000259" key="1">
    <source>
        <dbReference type="Pfam" id="PF09423"/>
    </source>
</evidence>
<dbReference type="GeneID" id="30199674"/>
<evidence type="ECO:0000259" key="2">
    <source>
        <dbReference type="Pfam" id="PF16655"/>
    </source>
</evidence>
<protein>
    <recommendedName>
        <fullName evidence="5">PhoD-like phosphatase metallophosphatase domain-containing protein</fullName>
    </recommendedName>
</protein>
<evidence type="ECO:0008006" key="5">
    <source>
        <dbReference type="Google" id="ProtNLM"/>
    </source>
</evidence>
<evidence type="ECO:0000313" key="3">
    <source>
        <dbReference type="EMBL" id="ODQ56935.1"/>
    </source>
</evidence>
<sequence>MLLNSIIVAILSYLYYIKSFISNSELINLNFDLLSRQVLVLPEDDINFNISSENFIQTSFSNYTFNHGVASGDPTLDSIIVWTRITPNEYLKETQLVPVEFSISEDQNFTKILTKGITFTNGLIDYTVKLDITGLTANHTYYYKFNTLGGVHVESEVGETKTLPHPNQEDNVKLAVYSCANYAGGYYHAYKFPVLKNSVDYVIHLGDYIYEFANGVYTNGTSLGRDHVPEHECKTLQDYRLRYASYRSDENLQKSHSKFPWILVWDDHEVADNSWLRGSVETNGYEFLKRRDEATQAYFEWLPIRPQKNLSKIWRNFKFGKLFQINMLDTRHYSRDITDYYHNQEMIKNLVNFEDRTMLGYDQEEWLERRLLDNDTVWNFIASQCVVRDIDFTLPETGGLGFPFEEFNQDAWDGYIANRNRILNFIKDNNLLNTIILSGDFHIAITSELSLPDGEYNIETGEGTIVVEFTTSAVSSPTTFPKHFDESQSLLMSKELVGNNDLIWNDGFWRGYIELNIGMENVTTDYYGVDIKDASSKQEIHMARFVVKKDISHIDRESIETNSGALNDKLGK</sequence>
<reference evidence="3 4" key="1">
    <citation type="journal article" date="2016" name="Proc. Natl. Acad. Sci. U.S.A.">
        <title>Comparative genomics of biotechnologically important yeasts.</title>
        <authorList>
            <person name="Riley R."/>
            <person name="Haridas S."/>
            <person name="Wolfe K.H."/>
            <person name="Lopes M.R."/>
            <person name="Hittinger C.T."/>
            <person name="Goeker M."/>
            <person name="Salamov A.A."/>
            <person name="Wisecaver J.H."/>
            <person name="Long T.M."/>
            <person name="Calvey C.H."/>
            <person name="Aerts A.L."/>
            <person name="Barry K.W."/>
            <person name="Choi C."/>
            <person name="Clum A."/>
            <person name="Coughlan A.Y."/>
            <person name="Deshpande S."/>
            <person name="Douglass A.P."/>
            <person name="Hanson S.J."/>
            <person name="Klenk H.-P."/>
            <person name="LaButti K.M."/>
            <person name="Lapidus A."/>
            <person name="Lindquist E.A."/>
            <person name="Lipzen A.M."/>
            <person name="Meier-Kolthoff J.P."/>
            <person name="Ohm R.A."/>
            <person name="Otillar R.P."/>
            <person name="Pangilinan J.L."/>
            <person name="Peng Y."/>
            <person name="Rokas A."/>
            <person name="Rosa C.A."/>
            <person name="Scheuner C."/>
            <person name="Sibirny A.A."/>
            <person name="Slot J.C."/>
            <person name="Stielow J.B."/>
            <person name="Sun H."/>
            <person name="Kurtzman C.P."/>
            <person name="Blackwell M."/>
            <person name="Grigoriev I.V."/>
            <person name="Jeffries T.W."/>
        </authorList>
    </citation>
    <scope>NUCLEOTIDE SEQUENCE [LARGE SCALE GENOMIC DNA]</scope>
    <source>
        <strain evidence="4">ATCC 58044 / CBS 1984 / NCYC 433 / NRRL Y-366-8</strain>
    </source>
</reference>
<keyword evidence="4" id="KW-1185">Reference proteome</keyword>
<name>A0A1E3NV10_WICAA</name>
<feature type="domain" description="PhoD-like phosphatase metallophosphatase" evidence="1">
    <location>
        <begin position="174"/>
        <end position="526"/>
    </location>
</feature>
<dbReference type="SUPFAM" id="SSF56300">
    <property type="entry name" value="Metallo-dependent phosphatases"/>
    <property type="match status" value="1"/>
</dbReference>